<dbReference type="InterPro" id="IPR036086">
    <property type="entry name" value="ParB/Sulfiredoxin_sf"/>
</dbReference>
<name>A0A318UHR6_9RHOB</name>
<gene>
    <name evidence="1" type="ORF">C8J30_101542</name>
</gene>
<keyword evidence="2" id="KW-1185">Reference proteome</keyword>
<dbReference type="OrthoDB" id="7353482at2"/>
<proteinExistence type="predicted"/>
<dbReference type="SUPFAM" id="SSF110849">
    <property type="entry name" value="ParB/Sulfiredoxin"/>
    <property type="match status" value="1"/>
</dbReference>
<evidence type="ECO:0000313" key="1">
    <source>
        <dbReference type="EMBL" id="PYF13155.1"/>
    </source>
</evidence>
<protein>
    <recommendedName>
        <fullName evidence="3">ParB-like nuclease family protein</fullName>
    </recommendedName>
</protein>
<accession>A0A318UHR6</accession>
<dbReference type="RefSeq" id="WP_110804154.1">
    <property type="nucleotide sequence ID" value="NZ_QJTK01000001.1"/>
</dbReference>
<sequence>MTMMQPITAKPGSVATSVSLDQITESAEFSFRSGGTDGVHAADLASTIRNTGGALDPVLLWQTQADEIGAEGVLILLDGAHRLAAYRSVQWSQPIPAIILIGMGRREALGAALKANSKRTRGLSQVERMDAAWRLVREPEKPRYKVREIAAWADVAGSTVDNMRARFKVMHEEGIEITGSWAWDRRTRVPGAEDEVWQLSEAQRNAEIDKLAGDLRDLLDRRKNPDRLILREEQAIWEAICVALGENTIKHMFGYLLGSEEAVDDWAALRKASEEALTLRAEDDDPEPQF</sequence>
<comment type="caution">
    <text evidence="1">The sequence shown here is derived from an EMBL/GenBank/DDBJ whole genome shotgun (WGS) entry which is preliminary data.</text>
</comment>
<dbReference type="Proteomes" id="UP000247727">
    <property type="component" value="Unassembled WGS sequence"/>
</dbReference>
<evidence type="ECO:0008006" key="3">
    <source>
        <dbReference type="Google" id="ProtNLM"/>
    </source>
</evidence>
<organism evidence="1 2">
    <name type="scientific">Rhodobacter viridis</name>
    <dbReference type="NCBI Taxonomy" id="1054202"/>
    <lineage>
        <taxon>Bacteria</taxon>
        <taxon>Pseudomonadati</taxon>
        <taxon>Pseudomonadota</taxon>
        <taxon>Alphaproteobacteria</taxon>
        <taxon>Rhodobacterales</taxon>
        <taxon>Rhodobacter group</taxon>
        <taxon>Rhodobacter</taxon>
    </lineage>
</organism>
<evidence type="ECO:0000313" key="2">
    <source>
        <dbReference type="Proteomes" id="UP000247727"/>
    </source>
</evidence>
<dbReference type="AlphaFoldDB" id="A0A318UHR6"/>
<dbReference type="EMBL" id="QJTK01000001">
    <property type="protein sequence ID" value="PYF13155.1"/>
    <property type="molecule type" value="Genomic_DNA"/>
</dbReference>
<reference evidence="1 2" key="1">
    <citation type="submission" date="2018-06" db="EMBL/GenBank/DDBJ databases">
        <title>Genomic Encyclopedia of Type Strains, Phase III (KMG-III): the genomes of soil and plant-associated and newly described type strains.</title>
        <authorList>
            <person name="Whitman W."/>
        </authorList>
    </citation>
    <scope>NUCLEOTIDE SEQUENCE [LARGE SCALE GENOMIC DNA]</scope>
    <source>
        <strain evidence="1 2">JA737</strain>
    </source>
</reference>